<name>A0ABD4LN45_BACCE</name>
<reference evidence="1 2" key="1">
    <citation type="submission" date="2020-12" db="EMBL/GenBank/DDBJ databases">
        <title>Genome assembly for a thermostable protease producing Bacillus cereus MAKP1 strain isolated from chicken gut.</title>
        <authorList>
            <person name="Malaviya A."/>
        </authorList>
    </citation>
    <scope>NUCLEOTIDE SEQUENCE [LARGE SCALE GENOMIC DNA]</scope>
    <source>
        <strain evidence="1 2">MAKP1</strain>
    </source>
</reference>
<dbReference type="RefSeq" id="WP_200152653.1">
    <property type="nucleotide sequence ID" value="NZ_JAEFBZ010000007.1"/>
</dbReference>
<sequence>MIYYGDAVADEVIRNRSVCVKVGDRIRNIRYEEDIQKELLVFVNNVVPHGEYIIYDIQPYKPVRYSKLPL</sequence>
<comment type="caution">
    <text evidence="1">The sequence shown here is derived from an EMBL/GenBank/DDBJ whole genome shotgun (WGS) entry which is preliminary data.</text>
</comment>
<protein>
    <submittedName>
        <fullName evidence="1">Uncharacterized protein</fullName>
    </submittedName>
</protein>
<proteinExistence type="predicted"/>
<evidence type="ECO:0000313" key="1">
    <source>
        <dbReference type="EMBL" id="MBK1611821.1"/>
    </source>
</evidence>
<organism evidence="1 2">
    <name type="scientific">Bacillus cereus</name>
    <dbReference type="NCBI Taxonomy" id="1396"/>
    <lineage>
        <taxon>Bacteria</taxon>
        <taxon>Bacillati</taxon>
        <taxon>Bacillota</taxon>
        <taxon>Bacilli</taxon>
        <taxon>Bacillales</taxon>
        <taxon>Bacillaceae</taxon>
        <taxon>Bacillus</taxon>
        <taxon>Bacillus cereus group</taxon>
    </lineage>
</organism>
<gene>
    <name evidence="1" type="ORF">JCR31_28735</name>
</gene>
<dbReference type="AlphaFoldDB" id="A0ABD4LN45"/>
<accession>A0ABD4LN45</accession>
<dbReference type="EMBL" id="JAEFBZ010000007">
    <property type="protein sequence ID" value="MBK1611821.1"/>
    <property type="molecule type" value="Genomic_DNA"/>
</dbReference>
<dbReference type="Proteomes" id="UP000613452">
    <property type="component" value="Unassembled WGS sequence"/>
</dbReference>
<evidence type="ECO:0000313" key="2">
    <source>
        <dbReference type="Proteomes" id="UP000613452"/>
    </source>
</evidence>